<evidence type="ECO:0000313" key="2">
    <source>
        <dbReference type="WBParaSite" id="nRc.2.0.1.t25085-RA"/>
    </source>
</evidence>
<dbReference type="WBParaSite" id="nRc.2.0.1.t25085-RA">
    <property type="protein sequence ID" value="nRc.2.0.1.t25085-RA"/>
    <property type="gene ID" value="nRc.2.0.1.g25085"/>
</dbReference>
<evidence type="ECO:0000313" key="1">
    <source>
        <dbReference type="Proteomes" id="UP000887565"/>
    </source>
</evidence>
<organism evidence="1 2">
    <name type="scientific">Romanomermis culicivorax</name>
    <name type="common">Nematode worm</name>
    <dbReference type="NCBI Taxonomy" id="13658"/>
    <lineage>
        <taxon>Eukaryota</taxon>
        <taxon>Metazoa</taxon>
        <taxon>Ecdysozoa</taxon>
        <taxon>Nematoda</taxon>
        <taxon>Enoplea</taxon>
        <taxon>Dorylaimia</taxon>
        <taxon>Mermithida</taxon>
        <taxon>Mermithoidea</taxon>
        <taxon>Mermithidae</taxon>
        <taxon>Romanomermis</taxon>
    </lineage>
</organism>
<keyword evidence="1" id="KW-1185">Reference proteome</keyword>
<dbReference type="AlphaFoldDB" id="A0A915JEY5"/>
<accession>A0A915JEY5</accession>
<dbReference type="Proteomes" id="UP000887565">
    <property type="component" value="Unplaced"/>
</dbReference>
<name>A0A915JEY5_ROMCU</name>
<reference evidence="2" key="1">
    <citation type="submission" date="2022-11" db="UniProtKB">
        <authorList>
            <consortium name="WormBaseParasite"/>
        </authorList>
    </citation>
    <scope>IDENTIFICATION</scope>
</reference>
<sequence>GQTENNQELSKVWEERENQLIEWNDKLKDELEQTMLIKDDLSRKLEKMNRHLDDCCDSFRREEEKWRQQEKVG</sequence>
<protein>
    <submittedName>
        <fullName evidence="2">Uncharacterized protein</fullName>
    </submittedName>
</protein>
<proteinExistence type="predicted"/>